<accession>A0A225EB03</accession>
<dbReference type="OrthoDB" id="294965at2"/>
<reference evidence="2" key="1">
    <citation type="submission" date="2017-06" db="EMBL/GenBank/DDBJ databases">
        <title>Genome analysis of Fimbriiglobus ruber SP5, the first member of the order Planctomycetales with confirmed chitinolytic capability.</title>
        <authorList>
            <person name="Ravin N.V."/>
            <person name="Rakitin A.L."/>
            <person name="Ivanova A.A."/>
            <person name="Beletsky A.V."/>
            <person name="Kulichevskaya I.S."/>
            <person name="Mardanov A.V."/>
            <person name="Dedysh S.N."/>
        </authorList>
    </citation>
    <scope>NUCLEOTIDE SEQUENCE [LARGE SCALE GENOMIC DNA]</scope>
    <source>
        <strain evidence="2">SP5</strain>
    </source>
</reference>
<dbReference type="RefSeq" id="WP_088253291.1">
    <property type="nucleotide sequence ID" value="NZ_NIDE01000002.1"/>
</dbReference>
<sequence>MSAVFDITSQIDDIKAEFPDYFRRPEALEKAKAVWRPECQVNGCGVFVDGKEDIVACCGRAKAAVGVCRVRDCVFVHCCSFEYSLGGFGYAPSVWSSAPHESAEQAHLAGIEELLRRISGRGYPGDPPAAASEQAALRSQLENHIRQPSLF</sequence>
<proteinExistence type="predicted"/>
<comment type="caution">
    <text evidence="1">The sequence shown here is derived from an EMBL/GenBank/DDBJ whole genome shotgun (WGS) entry which is preliminary data.</text>
</comment>
<organism evidence="1 2">
    <name type="scientific">Fimbriiglobus ruber</name>
    <dbReference type="NCBI Taxonomy" id="1908690"/>
    <lineage>
        <taxon>Bacteria</taxon>
        <taxon>Pseudomonadati</taxon>
        <taxon>Planctomycetota</taxon>
        <taxon>Planctomycetia</taxon>
        <taxon>Gemmatales</taxon>
        <taxon>Gemmataceae</taxon>
        <taxon>Fimbriiglobus</taxon>
    </lineage>
</organism>
<evidence type="ECO:0000313" key="2">
    <source>
        <dbReference type="Proteomes" id="UP000214646"/>
    </source>
</evidence>
<protein>
    <submittedName>
        <fullName evidence="1">Uncharacterized protein</fullName>
    </submittedName>
</protein>
<name>A0A225EB03_9BACT</name>
<dbReference type="Proteomes" id="UP000214646">
    <property type="component" value="Unassembled WGS sequence"/>
</dbReference>
<evidence type="ECO:0000313" key="1">
    <source>
        <dbReference type="EMBL" id="OWK45577.1"/>
    </source>
</evidence>
<keyword evidence="2" id="KW-1185">Reference proteome</keyword>
<dbReference type="AlphaFoldDB" id="A0A225EB03"/>
<gene>
    <name evidence="1" type="ORF">FRUB_01908</name>
</gene>
<dbReference type="EMBL" id="NIDE01000002">
    <property type="protein sequence ID" value="OWK45577.1"/>
    <property type="molecule type" value="Genomic_DNA"/>
</dbReference>